<evidence type="ECO:0000256" key="1">
    <source>
        <dbReference type="SAM" id="Phobius"/>
    </source>
</evidence>
<keyword evidence="1" id="KW-0812">Transmembrane</keyword>
<keyword evidence="1" id="KW-1133">Transmembrane helix</keyword>
<sequence length="230" mass="23337">MVSLIFALLAAAQLGLAVAAVRYWRRAPGWLTVVPALVSAALVWDNGVIALGDPLGAGPLLEALSVPRFALHALLTPLLVLWALAAADHAGVSGARRGPVRAVATALTALLTGAGVHHDILGLTLRAEHWGGALRYVNDSTSPVGPLPAVLTGLIVLAAGIVLWRRTGFGRLALTSAVMVVASGAAAKVPPLGNAAEVVLIAGVLLTVRAFLPRPGARDRAAGDGSALTL</sequence>
<feature type="transmembrane region" description="Helical" evidence="1">
    <location>
        <begin position="195"/>
        <end position="212"/>
    </location>
</feature>
<feature type="transmembrane region" description="Helical" evidence="1">
    <location>
        <begin position="171"/>
        <end position="189"/>
    </location>
</feature>
<accession>A0A8T4IK86</accession>
<evidence type="ECO:0000313" key="3">
    <source>
        <dbReference type="Proteomes" id="UP000675554"/>
    </source>
</evidence>
<proteinExistence type="predicted"/>
<comment type="caution">
    <text evidence="2">The sequence shown here is derived from an EMBL/GenBank/DDBJ whole genome shotgun (WGS) entry which is preliminary data.</text>
</comment>
<dbReference type="EMBL" id="JAGSMN010000038">
    <property type="protein sequence ID" value="MBR7671830.1"/>
    <property type="molecule type" value="Genomic_DNA"/>
</dbReference>
<protein>
    <submittedName>
        <fullName evidence="2">Uncharacterized protein</fullName>
    </submittedName>
</protein>
<dbReference type="AlphaFoldDB" id="A0A8T4IK86"/>
<gene>
    <name evidence="2" type="ORF">KDA82_02000</name>
</gene>
<keyword evidence="3" id="KW-1185">Reference proteome</keyword>
<feature type="transmembrane region" description="Helical" evidence="1">
    <location>
        <begin position="69"/>
        <end position="90"/>
    </location>
</feature>
<name>A0A8T4IK86_9ACTN</name>
<reference evidence="2" key="1">
    <citation type="submission" date="2021-04" db="EMBL/GenBank/DDBJ databases">
        <title>Sequencing of actinobacteria type strains.</title>
        <authorList>
            <person name="Nguyen G.-S."/>
            <person name="Wentzel A."/>
        </authorList>
    </citation>
    <scope>NUCLEOTIDE SEQUENCE</scope>
    <source>
        <strain evidence="2">DSM 42095</strain>
    </source>
</reference>
<dbReference type="Proteomes" id="UP000675554">
    <property type="component" value="Unassembled WGS sequence"/>
</dbReference>
<feature type="transmembrane region" description="Helical" evidence="1">
    <location>
        <begin position="102"/>
        <end position="125"/>
    </location>
</feature>
<organism evidence="2 3">
    <name type="scientific">Streptomyces daliensis</name>
    <dbReference type="NCBI Taxonomy" id="299421"/>
    <lineage>
        <taxon>Bacteria</taxon>
        <taxon>Bacillati</taxon>
        <taxon>Actinomycetota</taxon>
        <taxon>Actinomycetes</taxon>
        <taxon>Kitasatosporales</taxon>
        <taxon>Streptomycetaceae</taxon>
        <taxon>Streptomyces</taxon>
    </lineage>
</organism>
<keyword evidence="1" id="KW-0472">Membrane</keyword>
<feature type="transmembrane region" description="Helical" evidence="1">
    <location>
        <begin position="145"/>
        <end position="164"/>
    </location>
</feature>
<evidence type="ECO:0000313" key="2">
    <source>
        <dbReference type="EMBL" id="MBR7671830.1"/>
    </source>
</evidence>